<comment type="caution">
    <text evidence="3">The sequence shown here is derived from an EMBL/GenBank/DDBJ whole genome shotgun (WGS) entry which is preliminary data.</text>
</comment>
<sequence>MNDDAGRPDELADGRARSTGDQQRADAGASWFSSAEGQAAADRSGGQARPGAPADTARATAQDRPSPQQRYADAITAMNAVISTLDFEQLPWVTEVFRATAGVLDDRDPARAGVLNNLGSAAQLRYLQSKQVEDLEDAVGYYRDASTGAHQDDPDLVLYQCNLALALTELAVTGEDPAHAAESVRAARLATEQTPRRDPRRIMTLVRLANALKTHARLAGDPRSDDESIDVFREAARAASRGGGTESAELRINLGAALLRRYQRNGSAQDLDEGITHLRRGADGLADGEARRGALCHLASALRLRFEQAGDLADLEAGIGELIGVLGVLSPGHPLLGRALVLLAESTAEHVDSTGEPGPLRRTLRAYAVSARGMAAEDPERSFALAGYGALLRRHFLHGAEADALDTAVAAGEASAEGSLDGKVLHSLALTLLTRYENNADEDDLDRAKQVCDQAATAPETPQHLAWAQLGVIAAHRFRRTTRTGELEAAVEWFDRALEAMSADAPERAAVATHLGRALQSLHQRTGRRRFYRWARRVLAEAAAQPSAPADQRLRAASLNGRLAAGAQRWSEAVESFTTAVELLPLVTRAKRAVAAPAMQQRWARIAADAAACAVENGEPERAVELLEHGHAALLSDFLPAGGELGALHRDHPELADEAVRLRRLLDRPPGEPALTDPAEGGALRARLVDAWEDLLREVRSDPAHANHLRLRPFADLAGEGEEGSVVLVNLSRYRSDALVLVAGRVLTVPLPGAGPEAAAEQARAGLGVTDQRDQRALLEALDWAWHNVTRPVLDRMGYVQPPAEGQRWPRLWWCVLGPLGFLPLHAAAARDGASTLDRVVSSYAPTLGALNETRHRPVPDQGRALVAADSLEPGARELPRENQILARYWPDAEVLSPATTSATELQQLLPGAAWVHVCEPSAQYPAQPAAGLVLDREPPQRGLGLVEMGQLGLHQTEFGYLGRCSTFVDAPSAAAVPLATALGFAGFAHVIGSLWEVDEECALEVHSEVYEAVFGAEEFDTGRSSHALHDVARRLRAEFPDMPSRWSAHLHVGP</sequence>
<feature type="region of interest" description="Disordered" evidence="1">
    <location>
        <begin position="1"/>
        <end position="68"/>
    </location>
</feature>
<feature type="compositionally biased region" description="Basic and acidic residues" evidence="1">
    <location>
        <begin position="1"/>
        <end position="18"/>
    </location>
</feature>
<dbReference type="Proteomes" id="UP001500483">
    <property type="component" value="Unassembled WGS sequence"/>
</dbReference>
<accession>A0ABP6S174</accession>
<name>A0ABP6S174_9PSEU</name>
<gene>
    <name evidence="3" type="ORF">GCM10020366_64560</name>
</gene>
<keyword evidence="4" id="KW-1185">Reference proteome</keyword>
<dbReference type="Gene3D" id="1.25.40.10">
    <property type="entry name" value="Tetratricopeptide repeat domain"/>
    <property type="match status" value="2"/>
</dbReference>
<dbReference type="InterPro" id="IPR024983">
    <property type="entry name" value="CHAT_dom"/>
</dbReference>
<protein>
    <submittedName>
        <fullName evidence="3">CHAT domain-containing protein</fullName>
    </submittedName>
</protein>
<proteinExistence type="predicted"/>
<reference evidence="4" key="1">
    <citation type="journal article" date="2019" name="Int. J. Syst. Evol. Microbiol.">
        <title>The Global Catalogue of Microorganisms (GCM) 10K type strain sequencing project: providing services to taxonomists for standard genome sequencing and annotation.</title>
        <authorList>
            <consortium name="The Broad Institute Genomics Platform"/>
            <consortium name="The Broad Institute Genome Sequencing Center for Infectious Disease"/>
            <person name="Wu L."/>
            <person name="Ma J."/>
        </authorList>
    </citation>
    <scope>NUCLEOTIDE SEQUENCE [LARGE SCALE GENOMIC DNA]</scope>
    <source>
        <strain evidence="4">JCM 9687</strain>
    </source>
</reference>
<dbReference type="EMBL" id="BAAAYK010000038">
    <property type="protein sequence ID" value="GAA3365277.1"/>
    <property type="molecule type" value="Genomic_DNA"/>
</dbReference>
<dbReference type="RefSeq" id="WP_258343674.1">
    <property type="nucleotide sequence ID" value="NZ_BAAAYK010000038.1"/>
</dbReference>
<feature type="domain" description="CHAT" evidence="2">
    <location>
        <begin position="782"/>
        <end position="1054"/>
    </location>
</feature>
<dbReference type="Pfam" id="PF12770">
    <property type="entry name" value="CHAT"/>
    <property type="match status" value="1"/>
</dbReference>
<evidence type="ECO:0000313" key="3">
    <source>
        <dbReference type="EMBL" id="GAA3365277.1"/>
    </source>
</evidence>
<evidence type="ECO:0000313" key="4">
    <source>
        <dbReference type="Proteomes" id="UP001500483"/>
    </source>
</evidence>
<organism evidence="3 4">
    <name type="scientific">Saccharopolyspora gregorii</name>
    <dbReference type="NCBI Taxonomy" id="33914"/>
    <lineage>
        <taxon>Bacteria</taxon>
        <taxon>Bacillati</taxon>
        <taxon>Actinomycetota</taxon>
        <taxon>Actinomycetes</taxon>
        <taxon>Pseudonocardiales</taxon>
        <taxon>Pseudonocardiaceae</taxon>
        <taxon>Saccharopolyspora</taxon>
    </lineage>
</organism>
<dbReference type="InterPro" id="IPR011990">
    <property type="entry name" value="TPR-like_helical_dom_sf"/>
</dbReference>
<evidence type="ECO:0000256" key="1">
    <source>
        <dbReference type="SAM" id="MobiDB-lite"/>
    </source>
</evidence>
<evidence type="ECO:0000259" key="2">
    <source>
        <dbReference type="Pfam" id="PF12770"/>
    </source>
</evidence>